<feature type="signal peptide" evidence="1">
    <location>
        <begin position="1"/>
        <end position="30"/>
    </location>
</feature>
<reference evidence="4 5" key="1">
    <citation type="submission" date="2018-09" db="EMBL/GenBank/DDBJ databases">
        <title>Genomic investigation of the strawberry pathogen Phytophthora fragariae indicates pathogenicity is determined by transcriptional variation in three key races.</title>
        <authorList>
            <person name="Adams T.M."/>
            <person name="Armitage A.D."/>
            <person name="Sobczyk M.K."/>
            <person name="Bates H.J."/>
            <person name="Dunwell J.M."/>
            <person name="Nellist C.F."/>
            <person name="Harrison R.J."/>
        </authorList>
    </citation>
    <scope>NUCLEOTIDE SEQUENCE [LARGE SCALE GENOMIC DNA]</scope>
    <source>
        <strain evidence="3 4">SCRP249</strain>
        <strain evidence="2 5">SCRP324</strain>
    </source>
</reference>
<protein>
    <recommendedName>
        <fullName evidence="6">Secreted protein</fullName>
    </recommendedName>
</protein>
<keyword evidence="1" id="KW-0732">Signal</keyword>
<evidence type="ECO:0000313" key="4">
    <source>
        <dbReference type="Proteomes" id="UP000429607"/>
    </source>
</evidence>
<evidence type="ECO:0000313" key="5">
    <source>
        <dbReference type="Proteomes" id="UP000435112"/>
    </source>
</evidence>
<comment type="caution">
    <text evidence="2">The sequence shown here is derived from an EMBL/GenBank/DDBJ whole genome shotgun (WGS) entry which is preliminary data.</text>
</comment>
<gene>
    <name evidence="3" type="ORF">PR001_g7642</name>
    <name evidence="2" type="ORF">PR002_g7754</name>
</gene>
<evidence type="ECO:0000256" key="1">
    <source>
        <dbReference type="SAM" id="SignalP"/>
    </source>
</evidence>
<evidence type="ECO:0000313" key="2">
    <source>
        <dbReference type="EMBL" id="KAE9035105.1"/>
    </source>
</evidence>
<evidence type="ECO:0008006" key="6">
    <source>
        <dbReference type="Google" id="ProtNLM"/>
    </source>
</evidence>
<name>A0A6A3MUP3_9STRA</name>
<dbReference type="Proteomes" id="UP000435112">
    <property type="component" value="Unassembled WGS sequence"/>
</dbReference>
<dbReference type="Proteomes" id="UP000429607">
    <property type="component" value="Unassembled WGS sequence"/>
</dbReference>
<dbReference type="EMBL" id="QXFU01000378">
    <property type="protein sequence ID" value="KAE9035105.1"/>
    <property type="molecule type" value="Genomic_DNA"/>
</dbReference>
<sequence>MICPWLVGTRSARCFLLASLLNQNLVLIRSTCCSSSLHYSFYAKPQPVPLAVPARLTTGVHLVST</sequence>
<organism evidence="2 5">
    <name type="scientific">Phytophthora rubi</name>
    <dbReference type="NCBI Taxonomy" id="129364"/>
    <lineage>
        <taxon>Eukaryota</taxon>
        <taxon>Sar</taxon>
        <taxon>Stramenopiles</taxon>
        <taxon>Oomycota</taxon>
        <taxon>Peronosporomycetes</taxon>
        <taxon>Peronosporales</taxon>
        <taxon>Peronosporaceae</taxon>
        <taxon>Phytophthora</taxon>
    </lineage>
</organism>
<accession>A0A6A3MUP3</accession>
<dbReference type="AlphaFoldDB" id="A0A6A3MUP3"/>
<dbReference type="EMBL" id="QXFV01000386">
    <property type="protein sequence ID" value="KAE9039151.1"/>
    <property type="molecule type" value="Genomic_DNA"/>
</dbReference>
<feature type="chain" id="PRO_5036165217" description="Secreted protein" evidence="1">
    <location>
        <begin position="31"/>
        <end position="65"/>
    </location>
</feature>
<proteinExistence type="predicted"/>
<evidence type="ECO:0000313" key="3">
    <source>
        <dbReference type="EMBL" id="KAE9039151.1"/>
    </source>
</evidence>